<dbReference type="EMBL" id="JAQQWM010000003">
    <property type="protein sequence ID" value="KAK8072847.1"/>
    <property type="molecule type" value="Genomic_DNA"/>
</dbReference>
<name>A0ABR1VPQ3_9PEZI</name>
<reference evidence="1 2" key="1">
    <citation type="submission" date="2023-01" db="EMBL/GenBank/DDBJ databases">
        <title>Analysis of 21 Apiospora genomes using comparative genomics revels a genus with tremendous synthesis potential of carbohydrate active enzymes and secondary metabolites.</title>
        <authorList>
            <person name="Sorensen T."/>
        </authorList>
    </citation>
    <scope>NUCLEOTIDE SEQUENCE [LARGE SCALE GENOMIC DNA]</scope>
    <source>
        <strain evidence="1 2">CBS 83171</strain>
    </source>
</reference>
<protein>
    <submittedName>
        <fullName evidence="1">Uncharacterized protein</fullName>
    </submittedName>
</protein>
<dbReference type="Proteomes" id="UP001446871">
    <property type="component" value="Unassembled WGS sequence"/>
</dbReference>
<gene>
    <name evidence="1" type="ORF">PG996_006195</name>
</gene>
<evidence type="ECO:0000313" key="1">
    <source>
        <dbReference type="EMBL" id="KAK8072847.1"/>
    </source>
</evidence>
<sequence>MTIKKNDVDAQQASKPPEYRAMRLYHRHMRAWPLLDRVLSASAAYVALPADKQDLIHKACQESIMENIEDFEDHMPPRAKYNYQEVVLAAVKAVVYWNPDVIAWNEDDWTIPVDVKFH</sequence>
<accession>A0ABR1VPQ3</accession>
<proteinExistence type="predicted"/>
<keyword evidence="2" id="KW-1185">Reference proteome</keyword>
<organism evidence="1 2">
    <name type="scientific">Apiospora saccharicola</name>
    <dbReference type="NCBI Taxonomy" id="335842"/>
    <lineage>
        <taxon>Eukaryota</taxon>
        <taxon>Fungi</taxon>
        <taxon>Dikarya</taxon>
        <taxon>Ascomycota</taxon>
        <taxon>Pezizomycotina</taxon>
        <taxon>Sordariomycetes</taxon>
        <taxon>Xylariomycetidae</taxon>
        <taxon>Amphisphaeriales</taxon>
        <taxon>Apiosporaceae</taxon>
        <taxon>Apiospora</taxon>
    </lineage>
</organism>
<comment type="caution">
    <text evidence="1">The sequence shown here is derived from an EMBL/GenBank/DDBJ whole genome shotgun (WGS) entry which is preliminary data.</text>
</comment>
<evidence type="ECO:0000313" key="2">
    <source>
        <dbReference type="Proteomes" id="UP001446871"/>
    </source>
</evidence>